<evidence type="ECO:0000313" key="9">
    <source>
        <dbReference type="Proteomes" id="UP001050691"/>
    </source>
</evidence>
<evidence type="ECO:0000256" key="5">
    <source>
        <dbReference type="ARBA" id="ARBA00023242"/>
    </source>
</evidence>
<dbReference type="AlphaFoldDB" id="A0AAV5ASM0"/>
<dbReference type="CDD" id="cd07029">
    <property type="entry name" value="RNAP_I_III_AC19"/>
    <property type="match status" value="1"/>
</dbReference>
<dbReference type="GO" id="GO:0046983">
    <property type="term" value="F:protein dimerization activity"/>
    <property type="evidence" value="ECO:0007669"/>
    <property type="project" value="InterPro"/>
</dbReference>
<evidence type="ECO:0000256" key="2">
    <source>
        <dbReference type="ARBA" id="ARBA00022079"/>
    </source>
</evidence>
<evidence type="ECO:0000259" key="7">
    <source>
        <dbReference type="Pfam" id="PF13656"/>
    </source>
</evidence>
<dbReference type="InterPro" id="IPR036603">
    <property type="entry name" value="RBP11-like"/>
</dbReference>
<sequence length="118" mass="13555">METTQPATASLLPKISILKNASPDLSAATYVIRNETHTLGNALRWMVMKNPEVEFCGYSVPHPSEENIHIRIQMYDGKSSLTALLKALDDLDDVFRVIHEKYKEDMSKKEYERFHEES</sequence>
<dbReference type="GO" id="GO:0005736">
    <property type="term" value="C:RNA polymerase I complex"/>
    <property type="evidence" value="ECO:0007669"/>
    <property type="project" value="TreeGrafter"/>
</dbReference>
<gene>
    <name evidence="8" type="ORF">Clacol_009159</name>
</gene>
<dbReference type="InterPro" id="IPR033898">
    <property type="entry name" value="RNAP_AC19"/>
</dbReference>
<dbReference type="PANTHER" id="PTHR13946:SF28">
    <property type="entry name" value="DNA-DIRECTED RNA POLYMERASES I AND III SUBUNIT RPAC2"/>
    <property type="match status" value="1"/>
</dbReference>
<name>A0AAV5ASM0_9AGAM</name>
<dbReference type="GO" id="GO:0055029">
    <property type="term" value="C:nuclear DNA-directed RNA polymerase complex"/>
    <property type="evidence" value="ECO:0007669"/>
    <property type="project" value="UniProtKB-ARBA"/>
</dbReference>
<evidence type="ECO:0000256" key="1">
    <source>
        <dbReference type="ARBA" id="ARBA00004123"/>
    </source>
</evidence>
<evidence type="ECO:0000256" key="4">
    <source>
        <dbReference type="ARBA" id="ARBA00023163"/>
    </source>
</evidence>
<dbReference type="SUPFAM" id="SSF55257">
    <property type="entry name" value="RBP11-like subunits of RNA polymerase"/>
    <property type="match status" value="1"/>
</dbReference>
<dbReference type="HAMAP" id="MF_00261">
    <property type="entry name" value="RNApol_arch_Rpo11"/>
    <property type="match status" value="1"/>
</dbReference>
<protein>
    <recommendedName>
        <fullName evidence="2">DNA-directed RNA polymerases I and III subunit RPAC2</fullName>
    </recommendedName>
</protein>
<comment type="subcellular location">
    <subcellularLocation>
        <location evidence="1">Nucleus</location>
    </subcellularLocation>
</comment>
<feature type="domain" description="DNA-directed RNA polymerase RBP11-like dimerisation" evidence="7">
    <location>
        <begin position="27"/>
        <end position="100"/>
    </location>
</feature>
<dbReference type="GO" id="GO:0006362">
    <property type="term" value="P:transcription elongation by RNA polymerase I"/>
    <property type="evidence" value="ECO:0007669"/>
    <property type="project" value="TreeGrafter"/>
</dbReference>
<accession>A0AAV5ASM0</accession>
<keyword evidence="3" id="KW-0240">DNA-directed RNA polymerase</keyword>
<dbReference type="GO" id="GO:0005666">
    <property type="term" value="C:RNA polymerase III complex"/>
    <property type="evidence" value="ECO:0007669"/>
    <property type="project" value="TreeGrafter"/>
</dbReference>
<organism evidence="8 9">
    <name type="scientific">Clathrus columnatus</name>
    <dbReference type="NCBI Taxonomy" id="1419009"/>
    <lineage>
        <taxon>Eukaryota</taxon>
        <taxon>Fungi</taxon>
        <taxon>Dikarya</taxon>
        <taxon>Basidiomycota</taxon>
        <taxon>Agaricomycotina</taxon>
        <taxon>Agaricomycetes</taxon>
        <taxon>Phallomycetidae</taxon>
        <taxon>Phallales</taxon>
        <taxon>Clathraceae</taxon>
        <taxon>Clathrus</taxon>
    </lineage>
</organism>
<keyword evidence="9" id="KW-1185">Reference proteome</keyword>
<evidence type="ECO:0000256" key="3">
    <source>
        <dbReference type="ARBA" id="ARBA00022478"/>
    </source>
</evidence>
<keyword evidence="5" id="KW-0539">Nucleus</keyword>
<comment type="caution">
    <text evidence="8">The sequence shown here is derived from an EMBL/GenBank/DDBJ whole genome shotgun (WGS) entry which is preliminary data.</text>
</comment>
<proteinExistence type="inferred from homology"/>
<dbReference type="Proteomes" id="UP001050691">
    <property type="component" value="Unassembled WGS sequence"/>
</dbReference>
<evidence type="ECO:0000313" key="8">
    <source>
        <dbReference type="EMBL" id="GJJ14890.1"/>
    </source>
</evidence>
<dbReference type="Gene3D" id="3.30.1360.10">
    <property type="entry name" value="RNA polymerase, RBP11-like subunit"/>
    <property type="match status" value="1"/>
</dbReference>
<dbReference type="FunFam" id="3.30.1360.10:FF:000006">
    <property type="entry name" value="DNA-directed RNA polymerases I and III subunit RPAC2"/>
    <property type="match status" value="1"/>
</dbReference>
<reference evidence="8" key="1">
    <citation type="submission" date="2021-10" db="EMBL/GenBank/DDBJ databases">
        <title>De novo Genome Assembly of Clathrus columnatus (Basidiomycota, Fungi) Using Illumina and Nanopore Sequence Data.</title>
        <authorList>
            <person name="Ogiso-Tanaka E."/>
            <person name="Itagaki H."/>
            <person name="Hosoya T."/>
            <person name="Hosaka K."/>
        </authorList>
    </citation>
    <scope>NUCLEOTIDE SEQUENCE</scope>
    <source>
        <strain evidence="8">MO-923</strain>
    </source>
</reference>
<dbReference type="InterPro" id="IPR008193">
    <property type="entry name" value="RNA_pol_Rpb11_13-16kDa_CS"/>
</dbReference>
<dbReference type="GO" id="GO:0003677">
    <property type="term" value="F:DNA binding"/>
    <property type="evidence" value="ECO:0007669"/>
    <property type="project" value="InterPro"/>
</dbReference>
<dbReference type="PANTHER" id="PTHR13946">
    <property type="entry name" value="DNA-DIRECTED RNA POLYMERASE I,II,III"/>
    <property type="match status" value="1"/>
</dbReference>
<dbReference type="GO" id="GO:0006383">
    <property type="term" value="P:transcription by RNA polymerase III"/>
    <property type="evidence" value="ECO:0007669"/>
    <property type="project" value="TreeGrafter"/>
</dbReference>
<evidence type="ECO:0000256" key="6">
    <source>
        <dbReference type="ARBA" id="ARBA00025751"/>
    </source>
</evidence>
<dbReference type="InterPro" id="IPR009025">
    <property type="entry name" value="RBP11-like_dimer"/>
</dbReference>
<dbReference type="InterPro" id="IPR022905">
    <property type="entry name" value="Rpo11-like"/>
</dbReference>
<comment type="similarity">
    <text evidence="6">Belongs to the archaeal Rpo11/eukaryotic RPB11/RPC19 RNA polymerase subunit family.</text>
</comment>
<dbReference type="GO" id="GO:0003899">
    <property type="term" value="F:DNA-directed RNA polymerase activity"/>
    <property type="evidence" value="ECO:0007669"/>
    <property type="project" value="InterPro"/>
</dbReference>
<keyword evidence="4" id="KW-0804">Transcription</keyword>
<dbReference type="PROSITE" id="PS01154">
    <property type="entry name" value="RNA_POL_L_13KD"/>
    <property type="match status" value="1"/>
</dbReference>
<dbReference type="EMBL" id="BPWL01000010">
    <property type="protein sequence ID" value="GJJ14890.1"/>
    <property type="molecule type" value="Genomic_DNA"/>
</dbReference>
<dbReference type="Pfam" id="PF13656">
    <property type="entry name" value="RNA_pol_L_2"/>
    <property type="match status" value="1"/>
</dbReference>